<organism evidence="2 3">
    <name type="scientific">Mycena alexandri</name>
    <dbReference type="NCBI Taxonomy" id="1745969"/>
    <lineage>
        <taxon>Eukaryota</taxon>
        <taxon>Fungi</taxon>
        <taxon>Dikarya</taxon>
        <taxon>Basidiomycota</taxon>
        <taxon>Agaricomycotina</taxon>
        <taxon>Agaricomycetes</taxon>
        <taxon>Agaricomycetidae</taxon>
        <taxon>Agaricales</taxon>
        <taxon>Marasmiineae</taxon>
        <taxon>Mycenaceae</taxon>
        <taxon>Mycena</taxon>
    </lineage>
</organism>
<comment type="caution">
    <text evidence="2">The sequence shown here is derived from an EMBL/GenBank/DDBJ whole genome shotgun (WGS) entry which is preliminary data.</text>
</comment>
<proteinExistence type="predicted"/>
<sequence length="252" mass="27714">MFVPITLLALISGASAYLAAHNVGNLLSDQQFVPDVVPGQFRKIGRLEYSNKKGWYMSTDQTPRNLLDDIAATRPIYLNAEPDISQEEDLVTITVFDGDVQKTMAVTKPTIQGEHPWGFVRGVNNTVNTEDNTTYKFLVRARSCKQLAPSGLVVCPHHVCIPGPEPRTCLKAETNGTLTFQTRFVVDRSFNWYPNVQGVSPPDWVLTGKENFLAEHADDDRVNEDDLTDPDSGTCIPLASNNCTAATNATAT</sequence>
<evidence type="ECO:0000313" key="2">
    <source>
        <dbReference type="EMBL" id="KAJ7038791.1"/>
    </source>
</evidence>
<feature type="chain" id="PRO_5041994203" evidence="1">
    <location>
        <begin position="17"/>
        <end position="252"/>
    </location>
</feature>
<name>A0AAD6T2Z5_9AGAR</name>
<dbReference type="Proteomes" id="UP001218188">
    <property type="component" value="Unassembled WGS sequence"/>
</dbReference>
<evidence type="ECO:0000313" key="3">
    <source>
        <dbReference type="Proteomes" id="UP001218188"/>
    </source>
</evidence>
<protein>
    <submittedName>
        <fullName evidence="2">Uncharacterized protein</fullName>
    </submittedName>
</protein>
<gene>
    <name evidence="2" type="ORF">C8F04DRAFT_1088503</name>
</gene>
<accession>A0AAD6T2Z5</accession>
<keyword evidence="1" id="KW-0732">Signal</keyword>
<evidence type="ECO:0000256" key="1">
    <source>
        <dbReference type="SAM" id="SignalP"/>
    </source>
</evidence>
<dbReference type="EMBL" id="JARJCM010000030">
    <property type="protein sequence ID" value="KAJ7038791.1"/>
    <property type="molecule type" value="Genomic_DNA"/>
</dbReference>
<dbReference type="AlphaFoldDB" id="A0AAD6T2Z5"/>
<feature type="signal peptide" evidence="1">
    <location>
        <begin position="1"/>
        <end position="16"/>
    </location>
</feature>
<keyword evidence="3" id="KW-1185">Reference proteome</keyword>
<reference evidence="2" key="1">
    <citation type="submission" date="2023-03" db="EMBL/GenBank/DDBJ databases">
        <title>Massive genome expansion in bonnet fungi (Mycena s.s.) driven by repeated elements and novel gene families across ecological guilds.</title>
        <authorList>
            <consortium name="Lawrence Berkeley National Laboratory"/>
            <person name="Harder C.B."/>
            <person name="Miyauchi S."/>
            <person name="Viragh M."/>
            <person name="Kuo A."/>
            <person name="Thoen E."/>
            <person name="Andreopoulos B."/>
            <person name="Lu D."/>
            <person name="Skrede I."/>
            <person name="Drula E."/>
            <person name="Henrissat B."/>
            <person name="Morin E."/>
            <person name="Kohler A."/>
            <person name="Barry K."/>
            <person name="LaButti K."/>
            <person name="Morin E."/>
            <person name="Salamov A."/>
            <person name="Lipzen A."/>
            <person name="Mereny Z."/>
            <person name="Hegedus B."/>
            <person name="Baldrian P."/>
            <person name="Stursova M."/>
            <person name="Weitz H."/>
            <person name="Taylor A."/>
            <person name="Grigoriev I.V."/>
            <person name="Nagy L.G."/>
            <person name="Martin F."/>
            <person name="Kauserud H."/>
        </authorList>
    </citation>
    <scope>NUCLEOTIDE SEQUENCE</scope>
    <source>
        <strain evidence="2">CBHHK200</strain>
    </source>
</reference>